<evidence type="ECO:0000313" key="2">
    <source>
        <dbReference type="EMBL" id="GAA4129078.1"/>
    </source>
</evidence>
<dbReference type="InterPro" id="IPR029447">
    <property type="entry name" value="DUF4439"/>
</dbReference>
<dbReference type="SUPFAM" id="SSF47240">
    <property type="entry name" value="Ferritin-like"/>
    <property type="match status" value="1"/>
</dbReference>
<comment type="caution">
    <text evidence="2">The sequence shown here is derived from an EMBL/GenBank/DDBJ whole genome shotgun (WGS) entry which is preliminary data.</text>
</comment>
<dbReference type="EMBL" id="BAAAZH010000034">
    <property type="protein sequence ID" value="GAA4129078.1"/>
    <property type="molecule type" value="Genomic_DNA"/>
</dbReference>
<protein>
    <recommendedName>
        <fullName evidence="1">DUF4439 domain-containing protein</fullName>
    </recommendedName>
</protein>
<evidence type="ECO:0000259" key="1">
    <source>
        <dbReference type="Pfam" id="PF14530"/>
    </source>
</evidence>
<gene>
    <name evidence="2" type="ORF">GCM10022215_41210</name>
</gene>
<feature type="domain" description="DUF4439" evidence="1">
    <location>
        <begin position="180"/>
        <end position="311"/>
    </location>
</feature>
<keyword evidence="3" id="KW-1185">Reference proteome</keyword>
<dbReference type="InterPro" id="IPR012347">
    <property type="entry name" value="Ferritin-like"/>
</dbReference>
<reference evidence="3" key="1">
    <citation type="journal article" date="2019" name="Int. J. Syst. Evol. Microbiol.">
        <title>The Global Catalogue of Microorganisms (GCM) 10K type strain sequencing project: providing services to taxonomists for standard genome sequencing and annotation.</title>
        <authorList>
            <consortium name="The Broad Institute Genomics Platform"/>
            <consortium name="The Broad Institute Genome Sequencing Center for Infectious Disease"/>
            <person name="Wu L."/>
            <person name="Ma J."/>
        </authorList>
    </citation>
    <scope>NUCLEOTIDE SEQUENCE [LARGE SCALE GENOMIC DNA]</scope>
    <source>
        <strain evidence="3">JCM 16703</strain>
    </source>
</reference>
<sequence>MPAPRLTRRRAIGLLAGGATLGATGLLVVGCTSDGTTRPPTDRADVDADRRIVLDLLVQVRGLQVLLHRTRTASRADRRRFAGLAELHEAQEAALGGARLQLDTSDPIPAGRGTSAVRSAESSWIRRLTDAAVRAAEPRFALLLGAMAAGTAQELTRLEDRVETDPVPGPTLTAGAASDALQDALAAEHAALYVIETLGARTAFDSELRDRLGHLAGRHRARREALIALLLAADTAPVGPASSYEVPTDLVTAAGITARIGEVEEDLLPRYAALVAAGQGALRRWALGLWRTSAEQAVRYGRPPAALPGLASS</sequence>
<evidence type="ECO:0000313" key="3">
    <source>
        <dbReference type="Proteomes" id="UP001501495"/>
    </source>
</evidence>
<name>A0ABP7Y0U4_9ACTN</name>
<dbReference type="Gene3D" id="1.20.1260.10">
    <property type="match status" value="1"/>
</dbReference>
<organism evidence="2 3">
    <name type="scientific">Nocardioides fonticola</name>
    <dbReference type="NCBI Taxonomy" id="450363"/>
    <lineage>
        <taxon>Bacteria</taxon>
        <taxon>Bacillati</taxon>
        <taxon>Actinomycetota</taxon>
        <taxon>Actinomycetes</taxon>
        <taxon>Propionibacteriales</taxon>
        <taxon>Nocardioidaceae</taxon>
        <taxon>Nocardioides</taxon>
    </lineage>
</organism>
<proteinExistence type="predicted"/>
<dbReference type="Proteomes" id="UP001501495">
    <property type="component" value="Unassembled WGS sequence"/>
</dbReference>
<dbReference type="InterPro" id="IPR009078">
    <property type="entry name" value="Ferritin-like_SF"/>
</dbReference>
<dbReference type="PROSITE" id="PS51257">
    <property type="entry name" value="PROKAR_LIPOPROTEIN"/>
    <property type="match status" value="1"/>
</dbReference>
<dbReference type="RefSeq" id="WP_344735414.1">
    <property type="nucleotide sequence ID" value="NZ_BAAAZH010000034.1"/>
</dbReference>
<dbReference type="Pfam" id="PF14530">
    <property type="entry name" value="DUF4439"/>
    <property type="match status" value="1"/>
</dbReference>
<accession>A0ABP7Y0U4</accession>